<reference evidence="3 4" key="1">
    <citation type="submission" date="2016-07" db="EMBL/GenBank/DDBJ databases">
        <title>Pervasive Adenine N6-methylation of Active Genes in Fungi.</title>
        <authorList>
            <consortium name="DOE Joint Genome Institute"/>
            <person name="Mondo S.J."/>
            <person name="Dannebaum R.O."/>
            <person name="Kuo R.C."/>
            <person name="Labutti K."/>
            <person name="Haridas S."/>
            <person name="Kuo A."/>
            <person name="Salamov A."/>
            <person name="Ahrendt S.R."/>
            <person name="Lipzen A."/>
            <person name="Sullivan W."/>
            <person name="Andreopoulos W.B."/>
            <person name="Clum A."/>
            <person name="Lindquist E."/>
            <person name="Daum C."/>
            <person name="Ramamoorthy G.K."/>
            <person name="Gryganskyi A."/>
            <person name="Culley D."/>
            <person name="Magnuson J.K."/>
            <person name="James T.Y."/>
            <person name="O'Malley M.A."/>
            <person name="Stajich J.E."/>
            <person name="Spatafora J.W."/>
            <person name="Visel A."/>
            <person name="Grigoriev I.V."/>
        </authorList>
    </citation>
    <scope>NUCLEOTIDE SEQUENCE [LARGE SCALE GENOMIC DNA]</scope>
    <source>
        <strain evidence="3 4">NRRL 2496</strain>
    </source>
</reference>
<dbReference type="InterPro" id="IPR005069">
    <property type="entry name" value="Nucl-diP-sugar_transferase"/>
</dbReference>
<accession>A0A1X2HTH6</accession>
<keyword evidence="3" id="KW-0808">Transferase</keyword>
<dbReference type="InterPro" id="IPR052636">
    <property type="entry name" value="UDP-D-xylose:L-fucose_XylT"/>
</dbReference>
<dbReference type="PANTHER" id="PTHR47032">
    <property type="entry name" value="UDP-D-XYLOSE:L-FUCOSE ALPHA-1,3-D-XYLOSYLTRANSFERASE-RELATED"/>
    <property type="match status" value="1"/>
</dbReference>
<gene>
    <name evidence="3" type="ORF">BCR43DRAFT_481501</name>
</gene>
<dbReference type="GO" id="GO:0016757">
    <property type="term" value="F:glycosyltransferase activity"/>
    <property type="evidence" value="ECO:0007669"/>
    <property type="project" value="TreeGrafter"/>
</dbReference>
<evidence type="ECO:0000313" key="3">
    <source>
        <dbReference type="EMBL" id="ORZ02408.1"/>
    </source>
</evidence>
<feature type="domain" description="Nucleotide-diphospho-sugar transferase" evidence="2">
    <location>
        <begin position="81"/>
        <end position="287"/>
    </location>
</feature>
<evidence type="ECO:0000259" key="2">
    <source>
        <dbReference type="Pfam" id="PF03407"/>
    </source>
</evidence>
<evidence type="ECO:0000313" key="4">
    <source>
        <dbReference type="Proteomes" id="UP000242180"/>
    </source>
</evidence>
<feature type="region of interest" description="Disordered" evidence="1">
    <location>
        <begin position="1"/>
        <end position="22"/>
    </location>
</feature>
<sequence>MADADDDAPEAEDLVQVSTAPSKADAWQPKQFEALTPDMISIINRNIKKEKKDKILLTAVANSGMAEYTLNWIESLKRTNLADKYLVFAIDQALVDEMTAHGYASHVVLIPEDWFHQKLDSGFAKWLDKSYTPITHAKSLVVERLLYDDITVWFSDVDIVFNSAQMYTYLVEKLNSRRSTTETLFTQETEQKIINSGFYIMRPTNTNKRILSDSIVIQDNEPQVTQQRAINRVLDEMDLSYHTSPIALLDLAMFPHGRLYFERNIPMKYGMQPMIIHANYRVGKEKKKALQGAGLWYLVPTS</sequence>
<dbReference type="OrthoDB" id="2189463at2759"/>
<dbReference type="GO" id="GO:0005794">
    <property type="term" value="C:Golgi apparatus"/>
    <property type="evidence" value="ECO:0007669"/>
    <property type="project" value="TreeGrafter"/>
</dbReference>
<dbReference type="OMA" id="YIMRPTN"/>
<keyword evidence="4" id="KW-1185">Reference proteome</keyword>
<name>A0A1X2HTH6_SYNRA</name>
<dbReference type="EMBL" id="MCGN01000001">
    <property type="protein sequence ID" value="ORZ02408.1"/>
    <property type="molecule type" value="Genomic_DNA"/>
</dbReference>
<feature type="compositionally biased region" description="Acidic residues" evidence="1">
    <location>
        <begin position="1"/>
        <end position="13"/>
    </location>
</feature>
<dbReference type="Proteomes" id="UP000242180">
    <property type="component" value="Unassembled WGS sequence"/>
</dbReference>
<dbReference type="STRING" id="13706.A0A1X2HTH6"/>
<dbReference type="InParanoid" id="A0A1X2HTH6"/>
<dbReference type="PANTHER" id="PTHR47032:SF1">
    <property type="entry name" value="UDP-D-XYLOSE:L-FUCOSE ALPHA-1,3-D-XYLOSYLTRANSFERASE-RELATED"/>
    <property type="match status" value="1"/>
</dbReference>
<dbReference type="AlphaFoldDB" id="A0A1X2HTH6"/>
<dbReference type="Pfam" id="PF03407">
    <property type="entry name" value="Nucleotid_trans"/>
    <property type="match status" value="1"/>
</dbReference>
<evidence type="ECO:0000256" key="1">
    <source>
        <dbReference type="SAM" id="MobiDB-lite"/>
    </source>
</evidence>
<organism evidence="3 4">
    <name type="scientific">Syncephalastrum racemosum</name>
    <name type="common">Filamentous fungus</name>
    <dbReference type="NCBI Taxonomy" id="13706"/>
    <lineage>
        <taxon>Eukaryota</taxon>
        <taxon>Fungi</taxon>
        <taxon>Fungi incertae sedis</taxon>
        <taxon>Mucoromycota</taxon>
        <taxon>Mucoromycotina</taxon>
        <taxon>Mucoromycetes</taxon>
        <taxon>Mucorales</taxon>
        <taxon>Syncephalastraceae</taxon>
        <taxon>Syncephalastrum</taxon>
    </lineage>
</organism>
<comment type="caution">
    <text evidence="3">The sequence shown here is derived from an EMBL/GenBank/DDBJ whole genome shotgun (WGS) entry which is preliminary data.</text>
</comment>
<proteinExistence type="predicted"/>
<protein>
    <submittedName>
        <fullName evidence="3">Nucleotide-diphospho-sugar transferase-domain-containing protein</fullName>
    </submittedName>
</protein>